<gene>
    <name evidence="1" type="ORF">ACJDU8_01415</name>
</gene>
<keyword evidence="2" id="KW-1185">Reference proteome</keyword>
<evidence type="ECO:0000313" key="1">
    <source>
        <dbReference type="EMBL" id="MFL0194240.1"/>
    </source>
</evidence>
<accession>A0ABW8SE76</accession>
<sequence length="73" mass="8662">MMYDFPNITMGYSTNRLQNSEDKIRKIKFEHKRLNRNCEVEVIPKPDPGLITFDGYTNIPFQLSIYIRHLSVN</sequence>
<protein>
    <submittedName>
        <fullName evidence="1">Uncharacterized protein</fullName>
    </submittedName>
</protein>
<comment type="caution">
    <text evidence="1">The sequence shown here is derived from an EMBL/GenBank/DDBJ whole genome shotgun (WGS) entry which is preliminary data.</text>
</comment>
<name>A0ABW8SE76_9CLOT</name>
<organism evidence="1 2">
    <name type="scientific">Candidatus Clostridium eludens</name>
    <dbReference type="NCBI Taxonomy" id="3381663"/>
    <lineage>
        <taxon>Bacteria</taxon>
        <taxon>Bacillati</taxon>
        <taxon>Bacillota</taxon>
        <taxon>Clostridia</taxon>
        <taxon>Eubacteriales</taxon>
        <taxon>Clostridiaceae</taxon>
        <taxon>Clostridium</taxon>
    </lineage>
</organism>
<reference evidence="1 2" key="1">
    <citation type="submission" date="2024-11" db="EMBL/GenBank/DDBJ databases">
        <authorList>
            <person name="Heng Y.C."/>
            <person name="Lim A.C.H."/>
            <person name="Lee J.K.Y."/>
            <person name="Kittelmann S."/>
        </authorList>
    </citation>
    <scope>NUCLEOTIDE SEQUENCE [LARGE SCALE GENOMIC DNA]</scope>
    <source>
        <strain evidence="1 2">WILCCON 0269</strain>
    </source>
</reference>
<dbReference type="Proteomes" id="UP001623660">
    <property type="component" value="Unassembled WGS sequence"/>
</dbReference>
<proteinExistence type="predicted"/>
<evidence type="ECO:0000313" key="2">
    <source>
        <dbReference type="Proteomes" id="UP001623660"/>
    </source>
</evidence>
<dbReference type="EMBL" id="JBJHZX010000002">
    <property type="protein sequence ID" value="MFL0194240.1"/>
    <property type="molecule type" value="Genomic_DNA"/>
</dbReference>